<dbReference type="Pfam" id="PF13545">
    <property type="entry name" value="HTH_Crp_2"/>
    <property type="match status" value="1"/>
</dbReference>
<dbReference type="PANTHER" id="PTHR24567:SF28">
    <property type="entry name" value="LISTERIOLYSIN REGULATORY PROTEIN"/>
    <property type="match status" value="1"/>
</dbReference>
<dbReference type="GO" id="GO:0003700">
    <property type="term" value="F:DNA-binding transcription factor activity"/>
    <property type="evidence" value="ECO:0007669"/>
    <property type="project" value="TreeGrafter"/>
</dbReference>
<evidence type="ECO:0000259" key="4">
    <source>
        <dbReference type="PROSITE" id="PS50042"/>
    </source>
</evidence>
<feature type="domain" description="HTH crp-type" evidence="5">
    <location>
        <begin position="166"/>
        <end position="239"/>
    </location>
</feature>
<dbReference type="Proteomes" id="UP000334019">
    <property type="component" value="Chromosome"/>
</dbReference>
<dbReference type="AlphaFoldDB" id="A0A5Q2RMH2"/>
<dbReference type="RefSeq" id="WP_153758491.1">
    <property type="nucleotide sequence ID" value="NZ_CP045851.1"/>
</dbReference>
<protein>
    <submittedName>
        <fullName evidence="6">Helix-turn-helix domain-containing protein</fullName>
    </submittedName>
</protein>
<dbReference type="InterPro" id="IPR050397">
    <property type="entry name" value="Env_Response_Regulators"/>
</dbReference>
<dbReference type="GO" id="GO:0005829">
    <property type="term" value="C:cytosol"/>
    <property type="evidence" value="ECO:0007669"/>
    <property type="project" value="TreeGrafter"/>
</dbReference>
<dbReference type="SMART" id="SM00419">
    <property type="entry name" value="HTH_CRP"/>
    <property type="match status" value="1"/>
</dbReference>
<dbReference type="GO" id="GO:0003677">
    <property type="term" value="F:DNA binding"/>
    <property type="evidence" value="ECO:0007669"/>
    <property type="project" value="UniProtKB-KW"/>
</dbReference>
<sequence length="247" mass="26327">MGPRRTPLSVPVHDAASCTVDVRRHALAHVPFFAGLDEAGLDDVERRCTVHDHAAGTAVMHAGEPARRIFVVAAGTAKVVRTALDGTEVLIDVARPGDFIGTLPLLGAETYPDSVWALTPLCVLGLDEAAFGEILDSHPSVARLGLGVMARRLEQAHRHIHALGAADSEQRVAAALAMLEGRVGVRRRDGILLDLPLSRDDLAGLTGTASETVSRILARLGRDGVIETGRRWIRIVDSPALHDLAQI</sequence>
<dbReference type="Gene3D" id="2.60.120.10">
    <property type="entry name" value="Jelly Rolls"/>
    <property type="match status" value="1"/>
</dbReference>
<name>A0A5Q2RMH2_9ACTN</name>
<evidence type="ECO:0000256" key="2">
    <source>
        <dbReference type="ARBA" id="ARBA00023125"/>
    </source>
</evidence>
<keyword evidence="1" id="KW-0805">Transcription regulation</keyword>
<dbReference type="InterPro" id="IPR014710">
    <property type="entry name" value="RmlC-like_jellyroll"/>
</dbReference>
<dbReference type="CDD" id="cd00038">
    <property type="entry name" value="CAP_ED"/>
    <property type="match status" value="1"/>
</dbReference>
<keyword evidence="2" id="KW-0238">DNA-binding</keyword>
<dbReference type="PROSITE" id="PS51063">
    <property type="entry name" value="HTH_CRP_2"/>
    <property type="match status" value="1"/>
</dbReference>
<dbReference type="InterPro" id="IPR012318">
    <property type="entry name" value="HTH_CRP"/>
</dbReference>
<dbReference type="Pfam" id="PF00027">
    <property type="entry name" value="cNMP_binding"/>
    <property type="match status" value="1"/>
</dbReference>
<dbReference type="InterPro" id="IPR036390">
    <property type="entry name" value="WH_DNA-bd_sf"/>
</dbReference>
<feature type="domain" description="Cyclic nucleotide-binding" evidence="4">
    <location>
        <begin position="32"/>
        <end position="152"/>
    </location>
</feature>
<dbReference type="InterPro" id="IPR018490">
    <property type="entry name" value="cNMP-bd_dom_sf"/>
</dbReference>
<evidence type="ECO:0000313" key="7">
    <source>
        <dbReference type="Proteomes" id="UP000334019"/>
    </source>
</evidence>
<dbReference type="InterPro" id="IPR000595">
    <property type="entry name" value="cNMP-bd_dom"/>
</dbReference>
<dbReference type="EMBL" id="CP045851">
    <property type="protein sequence ID" value="QGG94385.1"/>
    <property type="molecule type" value="Genomic_DNA"/>
</dbReference>
<keyword evidence="3" id="KW-0804">Transcription</keyword>
<dbReference type="SUPFAM" id="SSF51206">
    <property type="entry name" value="cAMP-binding domain-like"/>
    <property type="match status" value="1"/>
</dbReference>
<evidence type="ECO:0000313" key="6">
    <source>
        <dbReference type="EMBL" id="QGG94385.1"/>
    </source>
</evidence>
<keyword evidence="7" id="KW-1185">Reference proteome</keyword>
<dbReference type="PROSITE" id="PS50042">
    <property type="entry name" value="CNMP_BINDING_3"/>
    <property type="match status" value="1"/>
</dbReference>
<dbReference type="PRINTS" id="PR00034">
    <property type="entry name" value="HTHCRP"/>
</dbReference>
<accession>A0A5Q2RMH2</accession>
<proteinExistence type="predicted"/>
<dbReference type="InterPro" id="IPR036388">
    <property type="entry name" value="WH-like_DNA-bd_sf"/>
</dbReference>
<evidence type="ECO:0000259" key="5">
    <source>
        <dbReference type="PROSITE" id="PS51063"/>
    </source>
</evidence>
<dbReference type="Gene3D" id="1.10.10.10">
    <property type="entry name" value="Winged helix-like DNA-binding domain superfamily/Winged helix DNA-binding domain"/>
    <property type="match status" value="1"/>
</dbReference>
<dbReference type="SMART" id="SM00100">
    <property type="entry name" value="cNMP"/>
    <property type="match status" value="1"/>
</dbReference>
<reference evidence="6 7" key="1">
    <citation type="submission" date="2019-11" db="EMBL/GenBank/DDBJ databases">
        <authorList>
            <person name="He Y."/>
        </authorList>
    </citation>
    <scope>NUCLEOTIDE SEQUENCE [LARGE SCALE GENOMIC DNA]</scope>
    <source>
        <strain evidence="6 7">SCSIO 58843</strain>
    </source>
</reference>
<dbReference type="SUPFAM" id="SSF46785">
    <property type="entry name" value="Winged helix' DNA-binding domain"/>
    <property type="match status" value="1"/>
</dbReference>
<dbReference type="PANTHER" id="PTHR24567">
    <property type="entry name" value="CRP FAMILY TRANSCRIPTIONAL REGULATORY PROTEIN"/>
    <property type="match status" value="1"/>
</dbReference>
<dbReference type="KEGG" id="atq:GH723_04295"/>
<evidence type="ECO:0000256" key="1">
    <source>
        <dbReference type="ARBA" id="ARBA00023015"/>
    </source>
</evidence>
<organism evidence="6 7">
    <name type="scientific">Actinomarinicola tropica</name>
    <dbReference type="NCBI Taxonomy" id="2789776"/>
    <lineage>
        <taxon>Bacteria</taxon>
        <taxon>Bacillati</taxon>
        <taxon>Actinomycetota</taxon>
        <taxon>Acidimicrobiia</taxon>
        <taxon>Acidimicrobiales</taxon>
        <taxon>Iamiaceae</taxon>
        <taxon>Actinomarinicola</taxon>
    </lineage>
</organism>
<gene>
    <name evidence="6" type="ORF">GH723_04295</name>
</gene>
<evidence type="ECO:0000256" key="3">
    <source>
        <dbReference type="ARBA" id="ARBA00023163"/>
    </source>
</evidence>